<dbReference type="SUPFAM" id="SSF54665">
    <property type="entry name" value="CO dehydrogenase molybdoprotein N-domain-like"/>
    <property type="match status" value="1"/>
</dbReference>
<proteinExistence type="predicted"/>
<dbReference type="GO" id="GO:0004854">
    <property type="term" value="F:xanthine dehydrogenase activity"/>
    <property type="evidence" value="ECO:0007669"/>
    <property type="project" value="InterPro"/>
</dbReference>
<dbReference type="InterPro" id="IPR008274">
    <property type="entry name" value="AldOxase/xan_DH_MoCoBD1"/>
</dbReference>
<dbReference type="GO" id="GO:0002197">
    <property type="term" value="C:xanthine dehydrogenase complex"/>
    <property type="evidence" value="ECO:0007669"/>
    <property type="project" value="InterPro"/>
</dbReference>
<dbReference type="InterPro" id="IPR037165">
    <property type="entry name" value="AldOxase/xan_DH_Mopterin-bd_sf"/>
</dbReference>
<dbReference type="Gene3D" id="3.90.1170.50">
    <property type="entry name" value="Aldehyde oxidase/xanthine dehydrogenase, a/b hammerhead"/>
    <property type="match status" value="1"/>
</dbReference>
<dbReference type="InterPro" id="IPR016208">
    <property type="entry name" value="Ald_Oxase/xanthine_DH-like"/>
</dbReference>
<name>A0A3G1KQW5_FORW1</name>
<evidence type="ECO:0000313" key="5">
    <source>
        <dbReference type="Proteomes" id="UP000323521"/>
    </source>
</evidence>
<dbReference type="InterPro" id="IPR046867">
    <property type="entry name" value="AldOxase/xan_DH_MoCoBD2"/>
</dbReference>
<dbReference type="Pfam" id="PF02738">
    <property type="entry name" value="MoCoBD_1"/>
    <property type="match status" value="1"/>
</dbReference>
<dbReference type="Proteomes" id="UP000323521">
    <property type="component" value="Chromosome"/>
</dbReference>
<gene>
    <name evidence="4" type="ORF">DCMF_08755</name>
</gene>
<dbReference type="PANTHER" id="PTHR11908">
    <property type="entry name" value="XANTHINE DEHYDROGENASE"/>
    <property type="match status" value="1"/>
</dbReference>
<keyword evidence="5" id="KW-1185">Reference proteome</keyword>
<evidence type="ECO:0000256" key="1">
    <source>
        <dbReference type="ARBA" id="ARBA00022505"/>
    </source>
</evidence>
<evidence type="ECO:0000259" key="3">
    <source>
        <dbReference type="SMART" id="SM01008"/>
    </source>
</evidence>
<dbReference type="InterPro" id="IPR050028">
    <property type="entry name" value="XdhA_XDHase"/>
</dbReference>
<sequence>MEGNFVDYQHIGKSTKRIDVIPKVTGKAKFVGDIKIPGMLYGKILWSALGHAKIKRIETDPAKRLPGVKAVITWKDVPRHAYCPAGHPYPDDSPQDMYILDKTVRFLGDPVAAVAAESKEIAQKALGLIKVEYEELPLILSPEEALKENAPEIHEGTKNICGQHSYEFGNVLGGFKNADLIIEDEFRTPIVQHCPIENHASLAYLDNDARLIVHSATQIPFHLRRILSQVLGMPMGKIKVIKSYVGGGFGGKEDVCQEPINAVLALTTGNPVLLEFSREEEMVSTRTRHSMILELKSGVMKNGELVARELKVLSNTGAYAAHGHCVVYNIDAQFPVLYPTPNISFAGLSVYTNMPIASAMRSYGISQYNFAMESHMDNIAQRLGMDPLDLRLKNICKLGYRDPQAYFSVNSCGIEECLNKGKELSNWVVKRGQKSNGIKKRGLGMACLSYASSTYPYNAELSGARIKMNEDGSATLFIGSAEIGQGNDTIMAQIAAEELGIDVESIHVIAVDTDLCPIDMGAYASRQSSVCGMAVKKAGVKCRKAITGFVGSLFNRDPEDLLVKYGVIYDGLTGESLISVKDAAMKAHYTKGNSVTIDHEAYFSPGNNPLAFGAVFAEVEVDTGTGKVEVEKIWALHDSGKILNYQAAEGQVHGGVSMGFAYGTSEQLLIDKNTGRVLNGNLLDYKMPTILDVPPVDVTFVETIEPSSAYGNKALGEPPCISVAPAVRNAVLNAIGVAYNEIPLTPEKILLHLKRTVL</sequence>
<dbReference type="InterPro" id="IPR036856">
    <property type="entry name" value="Ald_Oxase/Xan_DH_a/b_sf"/>
</dbReference>
<dbReference type="SUPFAM" id="SSF56003">
    <property type="entry name" value="Molybdenum cofactor-binding domain"/>
    <property type="match status" value="1"/>
</dbReference>
<accession>A0A3G1KQW5</accession>
<dbReference type="Pfam" id="PF20256">
    <property type="entry name" value="MoCoBD_2"/>
    <property type="match status" value="1"/>
</dbReference>
<feature type="domain" description="Aldehyde oxidase/xanthine dehydrogenase a/b hammerhead" evidence="3">
    <location>
        <begin position="25"/>
        <end position="137"/>
    </location>
</feature>
<organism evidence="4 5">
    <name type="scientific">Formimonas warabiya</name>
    <dbReference type="NCBI Taxonomy" id="1761012"/>
    <lineage>
        <taxon>Bacteria</taxon>
        <taxon>Bacillati</taxon>
        <taxon>Bacillota</taxon>
        <taxon>Clostridia</taxon>
        <taxon>Eubacteriales</taxon>
        <taxon>Peptococcaceae</taxon>
        <taxon>Candidatus Formimonas</taxon>
    </lineage>
</organism>
<dbReference type="InterPro" id="IPR000674">
    <property type="entry name" value="Ald_Oxase/Xan_DH_a/b"/>
</dbReference>
<evidence type="ECO:0000313" key="4">
    <source>
        <dbReference type="EMBL" id="ATW24851.1"/>
    </source>
</evidence>
<dbReference type="SMART" id="SM01008">
    <property type="entry name" value="Ald_Xan_dh_C"/>
    <property type="match status" value="1"/>
</dbReference>
<dbReference type="EMBL" id="CP017634">
    <property type="protein sequence ID" value="ATW24851.1"/>
    <property type="molecule type" value="Genomic_DNA"/>
</dbReference>
<protein>
    <submittedName>
        <fullName evidence="4">Xanthine dehydrogenase molybdenum-binding subunit XdhA</fullName>
    </submittedName>
</protein>
<keyword evidence="1" id="KW-0500">Molybdenum</keyword>
<dbReference type="NCBIfam" id="NF043082">
    <property type="entry name" value="XdhA_XDHase"/>
    <property type="match status" value="1"/>
</dbReference>
<dbReference type="KEGG" id="fwa:DCMF_08755"/>
<dbReference type="Gene3D" id="3.30.365.10">
    <property type="entry name" value="Aldehyde oxidase/xanthine dehydrogenase, molybdopterin binding domain"/>
    <property type="match status" value="4"/>
</dbReference>
<dbReference type="GO" id="GO:0005506">
    <property type="term" value="F:iron ion binding"/>
    <property type="evidence" value="ECO:0007669"/>
    <property type="project" value="InterPro"/>
</dbReference>
<evidence type="ECO:0000256" key="2">
    <source>
        <dbReference type="ARBA" id="ARBA00023002"/>
    </source>
</evidence>
<dbReference type="Pfam" id="PF01315">
    <property type="entry name" value="Ald_Xan_dh_C"/>
    <property type="match status" value="1"/>
</dbReference>
<dbReference type="PANTHER" id="PTHR11908:SF132">
    <property type="entry name" value="ALDEHYDE OXIDASE 1-RELATED"/>
    <property type="match status" value="1"/>
</dbReference>
<dbReference type="AlphaFoldDB" id="A0A3G1KQW5"/>
<keyword evidence="2" id="KW-0560">Oxidoreductase</keyword>
<reference evidence="4 5" key="1">
    <citation type="submission" date="2016-10" db="EMBL/GenBank/DDBJ databases">
        <title>Complete Genome Sequence of Peptococcaceae strain DCMF.</title>
        <authorList>
            <person name="Edwards R.J."/>
            <person name="Holland S.I."/>
            <person name="Deshpande N.P."/>
            <person name="Wong Y.K."/>
            <person name="Ertan H."/>
            <person name="Manefield M."/>
            <person name="Russell T.L."/>
            <person name="Lee M.J."/>
        </authorList>
    </citation>
    <scope>NUCLEOTIDE SEQUENCE [LARGE SCALE GENOMIC DNA]</scope>
    <source>
        <strain evidence="4 5">DCMF</strain>
    </source>
</reference>